<feature type="non-terminal residue" evidence="1">
    <location>
        <position position="1"/>
    </location>
</feature>
<protein>
    <submittedName>
        <fullName evidence="1">Uncharacterized protein</fullName>
    </submittedName>
</protein>
<accession>A0A382M4J9</accession>
<gene>
    <name evidence="1" type="ORF">METZ01_LOCUS296828</name>
</gene>
<organism evidence="1">
    <name type="scientific">marine metagenome</name>
    <dbReference type="NCBI Taxonomy" id="408172"/>
    <lineage>
        <taxon>unclassified sequences</taxon>
        <taxon>metagenomes</taxon>
        <taxon>ecological metagenomes</taxon>
    </lineage>
</organism>
<dbReference type="AlphaFoldDB" id="A0A382M4J9"/>
<sequence length="389" mass="41555">YDYTGSGSKYGVYLFKVTSIADSTFSNRTDNIPDFGDPVGKMDTQGGYNMVVSVKPDDENFVLIGGTNLFRSTHGFSTTNSNKDQVWIGGYDADNDISQFLNQHPDQHVALFDPNNAAVLWTGHDGGISRAADVTVSPMVWESMNNAYNVTQFYHVSIAADSGSSNIIGGTQDNGSPAFNWDAPNDGSYDLSSGDGAYSYIGSQFVYTSSQEGRVNRFTTSGNFQTELKPNGTSGQLFIHPFTVDPSDESIMYYPLANVLMRNNTVDTAVSGNGWTTLSNIAGPDGTNITTLAVSTSNPAHRLYFAASGDNIPSVYKLDNADSATDGAVEVPIPGLDAGSYVHNIAVNPNSADEILVVMSNYNIVGLYHSNDGGANYTAVEGNLEGTND</sequence>
<dbReference type="SUPFAM" id="SSF110296">
    <property type="entry name" value="Oligoxyloglucan reducing end-specific cellobiohydrolase"/>
    <property type="match status" value="1"/>
</dbReference>
<evidence type="ECO:0000313" key="1">
    <source>
        <dbReference type="EMBL" id="SVC43974.1"/>
    </source>
</evidence>
<name>A0A382M4J9_9ZZZZ</name>
<dbReference type="EMBL" id="UINC01091310">
    <property type="protein sequence ID" value="SVC43974.1"/>
    <property type="molecule type" value="Genomic_DNA"/>
</dbReference>
<proteinExistence type="predicted"/>
<reference evidence="1" key="1">
    <citation type="submission" date="2018-05" db="EMBL/GenBank/DDBJ databases">
        <authorList>
            <person name="Lanie J.A."/>
            <person name="Ng W.-L."/>
            <person name="Kazmierczak K.M."/>
            <person name="Andrzejewski T.M."/>
            <person name="Davidsen T.M."/>
            <person name="Wayne K.J."/>
            <person name="Tettelin H."/>
            <person name="Glass J.I."/>
            <person name="Rusch D."/>
            <person name="Podicherti R."/>
            <person name="Tsui H.-C.T."/>
            <person name="Winkler M.E."/>
        </authorList>
    </citation>
    <scope>NUCLEOTIDE SEQUENCE</scope>
</reference>
<feature type="non-terminal residue" evidence="1">
    <location>
        <position position="389"/>
    </location>
</feature>